<protein>
    <submittedName>
        <fullName evidence="1">Uncharacterized protein</fullName>
    </submittedName>
</protein>
<organism evidence="1 2">
    <name type="scientific">Tupaia chinensis</name>
    <name type="common">Chinese tree shrew</name>
    <name type="synonym">Tupaia belangeri chinensis</name>
    <dbReference type="NCBI Taxonomy" id="246437"/>
    <lineage>
        <taxon>Eukaryota</taxon>
        <taxon>Metazoa</taxon>
        <taxon>Chordata</taxon>
        <taxon>Craniata</taxon>
        <taxon>Vertebrata</taxon>
        <taxon>Euteleostomi</taxon>
        <taxon>Mammalia</taxon>
        <taxon>Eutheria</taxon>
        <taxon>Euarchontoglires</taxon>
        <taxon>Scandentia</taxon>
        <taxon>Tupaiidae</taxon>
        <taxon>Tupaia</taxon>
    </lineage>
</organism>
<reference evidence="2" key="2">
    <citation type="journal article" date="2013" name="Nat. Commun.">
        <title>Genome of the Chinese tree shrew.</title>
        <authorList>
            <person name="Fan Y."/>
            <person name="Huang Z.Y."/>
            <person name="Cao C.C."/>
            <person name="Chen C.S."/>
            <person name="Chen Y.X."/>
            <person name="Fan D.D."/>
            <person name="He J."/>
            <person name="Hou H.L."/>
            <person name="Hu L."/>
            <person name="Hu X.T."/>
            <person name="Jiang X.T."/>
            <person name="Lai R."/>
            <person name="Lang Y.S."/>
            <person name="Liang B."/>
            <person name="Liao S.G."/>
            <person name="Mu D."/>
            <person name="Ma Y.Y."/>
            <person name="Niu Y.Y."/>
            <person name="Sun X.Q."/>
            <person name="Xia J.Q."/>
            <person name="Xiao J."/>
            <person name="Xiong Z.Q."/>
            <person name="Xu L."/>
            <person name="Yang L."/>
            <person name="Zhang Y."/>
            <person name="Zhao W."/>
            <person name="Zhao X.D."/>
            <person name="Zheng Y.T."/>
            <person name="Zhou J.M."/>
            <person name="Zhu Y.B."/>
            <person name="Zhang G.J."/>
            <person name="Wang J."/>
            <person name="Yao Y.G."/>
        </authorList>
    </citation>
    <scope>NUCLEOTIDE SEQUENCE [LARGE SCALE GENOMIC DNA]</scope>
</reference>
<gene>
    <name evidence="1" type="ORF">TREES_T100010483</name>
</gene>
<dbReference type="Proteomes" id="UP000011518">
    <property type="component" value="Unassembled WGS sequence"/>
</dbReference>
<dbReference type="InParanoid" id="L9LAG3"/>
<keyword evidence="2" id="KW-1185">Reference proteome</keyword>
<dbReference type="EMBL" id="KB320448">
    <property type="protein sequence ID" value="ELW72065.1"/>
    <property type="molecule type" value="Genomic_DNA"/>
</dbReference>
<name>L9LAG3_TUPCH</name>
<dbReference type="AlphaFoldDB" id="L9LAG3"/>
<accession>L9LAG3</accession>
<reference evidence="2" key="1">
    <citation type="submission" date="2012-07" db="EMBL/GenBank/DDBJ databases">
        <title>Genome of the Chinese tree shrew, a rising model animal genetically related to primates.</title>
        <authorList>
            <person name="Zhang G."/>
            <person name="Fan Y."/>
            <person name="Yao Y."/>
            <person name="Huang Z."/>
        </authorList>
    </citation>
    <scope>NUCLEOTIDE SEQUENCE [LARGE SCALE GENOMIC DNA]</scope>
</reference>
<evidence type="ECO:0000313" key="2">
    <source>
        <dbReference type="Proteomes" id="UP000011518"/>
    </source>
</evidence>
<sequence>MRCFWPQLNCTLGLNKPQSPPPPTPPCRMRPVPSCCCDIAKYTLGRDATCGSEVWTSAPTEPNGKATLHGRNGGMSGIMGEREHRLLGAPDSGAGFLPEPGRSDPLGSHSLCVVRGALGKGVEQCAGYGPPERGTCVSVEYLGVTFKRWPDDGLSNIHQIEKEQKDQTRAATEGDGCSTWGSGVQYLGSGVQYLGSGVQFLGLGVQDLCSGAQYQAQGYIPVLRGIVPGSGVQYQDQYQGLGMQYLVLRGAVPGLRGAIPGLGSLALRILVMFLLTSSFQLKLELQFRVFQCW</sequence>
<proteinExistence type="predicted"/>
<evidence type="ECO:0000313" key="1">
    <source>
        <dbReference type="EMBL" id="ELW72065.1"/>
    </source>
</evidence>